<accession>A0A485L882</accession>
<dbReference type="AlphaFoldDB" id="A0A485L882"/>
<reference evidence="2 3" key="1">
    <citation type="submission" date="2019-03" db="EMBL/GenBank/DDBJ databases">
        <authorList>
            <person name="Gaulin E."/>
            <person name="Dumas B."/>
        </authorList>
    </citation>
    <scope>NUCLEOTIDE SEQUENCE [LARGE SCALE GENOMIC DNA]</scope>
    <source>
        <strain evidence="2">CBS 568.67</strain>
    </source>
</reference>
<dbReference type="Proteomes" id="UP000332933">
    <property type="component" value="Unassembled WGS sequence"/>
</dbReference>
<evidence type="ECO:0000313" key="3">
    <source>
        <dbReference type="Proteomes" id="UP000332933"/>
    </source>
</evidence>
<proteinExistence type="predicted"/>
<name>A0A485L882_9STRA</name>
<sequence>MGNHTSSSLISLEDLPLQGQLHRPLVLVSDAFMTKATSTYTMDTTSHTVSKAGKTVFQLKETSDGLLWNRRTECVDQHGNVVGSVKSGVVYAGKSSSVARPTAVLKTNSIQKTISIELAGRKRLQLQAHAHQAVLFLESNATSSGLVAIGHFEKTDSIWTMTLAAGVDTTVGLFALSSLNDMQRNFMTPTFSPRGGRLRKSLSALA</sequence>
<evidence type="ECO:0000313" key="1">
    <source>
        <dbReference type="EMBL" id="KAF0691105.1"/>
    </source>
</evidence>
<gene>
    <name evidence="2" type="primary">Aste57867_17603</name>
    <name evidence="1" type="ORF">As57867_017543</name>
    <name evidence="2" type="ORF">ASTE57867_17603</name>
</gene>
<dbReference type="EMBL" id="VJMH01006202">
    <property type="protein sequence ID" value="KAF0691105.1"/>
    <property type="molecule type" value="Genomic_DNA"/>
</dbReference>
<protein>
    <submittedName>
        <fullName evidence="2">Aste57867_17603 protein</fullName>
    </submittedName>
</protein>
<dbReference type="EMBL" id="CAADRA010006223">
    <property type="protein sequence ID" value="VFT94354.1"/>
    <property type="molecule type" value="Genomic_DNA"/>
</dbReference>
<keyword evidence="3" id="KW-1185">Reference proteome</keyword>
<reference evidence="1" key="2">
    <citation type="submission" date="2019-06" db="EMBL/GenBank/DDBJ databases">
        <title>Genomics analysis of Aphanomyces spp. identifies a new class of oomycete effector associated with host adaptation.</title>
        <authorList>
            <person name="Gaulin E."/>
        </authorList>
    </citation>
    <scope>NUCLEOTIDE SEQUENCE</scope>
    <source>
        <strain evidence="1">CBS 578.67</strain>
    </source>
</reference>
<evidence type="ECO:0000313" key="2">
    <source>
        <dbReference type="EMBL" id="VFT94354.1"/>
    </source>
</evidence>
<organism evidence="2 3">
    <name type="scientific">Aphanomyces stellatus</name>
    <dbReference type="NCBI Taxonomy" id="120398"/>
    <lineage>
        <taxon>Eukaryota</taxon>
        <taxon>Sar</taxon>
        <taxon>Stramenopiles</taxon>
        <taxon>Oomycota</taxon>
        <taxon>Saprolegniomycetes</taxon>
        <taxon>Saprolegniales</taxon>
        <taxon>Verrucalvaceae</taxon>
        <taxon>Aphanomyces</taxon>
    </lineage>
</organism>